<dbReference type="SUPFAM" id="SSF53254">
    <property type="entry name" value="Phosphoglycerate mutase-like"/>
    <property type="match status" value="1"/>
</dbReference>
<reference evidence="1 2" key="1">
    <citation type="submission" date="2019-03" db="EMBL/GenBank/DDBJ databases">
        <title>Genomic Encyclopedia of Type Strains, Phase IV (KMG-IV): sequencing the most valuable type-strain genomes for metagenomic binning, comparative biology and taxonomic classification.</title>
        <authorList>
            <person name="Goeker M."/>
        </authorList>
    </citation>
    <scope>NUCLEOTIDE SEQUENCE [LARGE SCALE GENOMIC DNA]</scope>
    <source>
        <strain evidence="1 2">DSM 24766</strain>
    </source>
</reference>
<dbReference type="AlphaFoldDB" id="A0A4R2RW01"/>
<protein>
    <submittedName>
        <fullName evidence="1">Alpha-ribazole phosphatase</fullName>
    </submittedName>
</protein>
<accession>A0A4R2RW01</accession>
<evidence type="ECO:0000313" key="1">
    <source>
        <dbReference type="EMBL" id="TCP63315.1"/>
    </source>
</evidence>
<keyword evidence="2" id="KW-1185">Reference proteome</keyword>
<dbReference type="RefSeq" id="WP_132950243.1">
    <property type="nucleotide sequence ID" value="NZ_SLXU01000001.1"/>
</dbReference>
<gene>
    <name evidence="1" type="ORF">EV663_101583</name>
</gene>
<dbReference type="OrthoDB" id="9781415at2"/>
<organism evidence="1 2">
    <name type="scientific">Rhodovulum bhavnagarense</name>
    <dbReference type="NCBI Taxonomy" id="992286"/>
    <lineage>
        <taxon>Bacteria</taxon>
        <taxon>Pseudomonadati</taxon>
        <taxon>Pseudomonadota</taxon>
        <taxon>Alphaproteobacteria</taxon>
        <taxon>Rhodobacterales</taxon>
        <taxon>Paracoccaceae</taxon>
        <taxon>Rhodovulum</taxon>
    </lineage>
</organism>
<dbReference type="Gene3D" id="3.40.50.1240">
    <property type="entry name" value="Phosphoglycerate mutase-like"/>
    <property type="match status" value="1"/>
</dbReference>
<evidence type="ECO:0000313" key="2">
    <source>
        <dbReference type="Proteomes" id="UP000295050"/>
    </source>
</evidence>
<dbReference type="EMBL" id="SLXU01000001">
    <property type="protein sequence ID" value="TCP63315.1"/>
    <property type="molecule type" value="Genomic_DNA"/>
</dbReference>
<dbReference type="Proteomes" id="UP000295050">
    <property type="component" value="Unassembled WGS sequence"/>
</dbReference>
<dbReference type="Pfam" id="PF00300">
    <property type="entry name" value="His_Phos_1"/>
    <property type="match status" value="1"/>
</dbReference>
<dbReference type="InterPro" id="IPR029033">
    <property type="entry name" value="His_PPase_superfam"/>
</dbReference>
<comment type="caution">
    <text evidence="1">The sequence shown here is derived from an EMBL/GenBank/DDBJ whole genome shotgun (WGS) entry which is preliminary data.</text>
</comment>
<dbReference type="SMART" id="SM00855">
    <property type="entry name" value="PGAM"/>
    <property type="match status" value="1"/>
</dbReference>
<sequence length="184" mass="20177">MGLILLRHTAPEVAPGTCYGRLDLPPGPGFEAEAAATITALPPIRRLLSSPLRRCRLLAERIGEARGLSVEVVPELTEIDFGRWEGMAWDAVPRDELDAWASDFWHARPHGGESVARFAGRVAEFLARCGAAQGWLAVAHAGQMRAAVHLLGQDPDWKRRFAYGERLVLSAHDLARLAARDRDA</sequence>
<name>A0A4R2RW01_9RHOB</name>
<dbReference type="InterPro" id="IPR013078">
    <property type="entry name" value="His_Pase_superF_clade-1"/>
</dbReference>
<proteinExistence type="predicted"/>